<organism evidence="2 3">
    <name type="scientific">Psychroflexus lacisalsi</name>
    <dbReference type="NCBI Taxonomy" id="503928"/>
    <lineage>
        <taxon>Bacteria</taxon>
        <taxon>Pseudomonadati</taxon>
        <taxon>Bacteroidota</taxon>
        <taxon>Flavobacteriia</taxon>
        <taxon>Flavobacteriales</taxon>
        <taxon>Flavobacteriaceae</taxon>
        <taxon>Psychroflexus</taxon>
    </lineage>
</organism>
<dbReference type="InterPro" id="IPR011330">
    <property type="entry name" value="Glyco_hydro/deAcase_b/a-brl"/>
</dbReference>
<evidence type="ECO:0000313" key="3">
    <source>
        <dbReference type="Proteomes" id="UP001500185"/>
    </source>
</evidence>
<gene>
    <name evidence="2" type="ORF">GCM10009433_00420</name>
</gene>
<sequence length="342" mass="39447">MKSIALKLKYILIRYKMNIYITLDYELFFGARSGSVENCIIKPTRALLKIADSNNIKIVCFVDVGYLVKLEEQKEKYSQLQEDYTKITRQIKHLADNGHGIGLHIHPHWEDSYYDGNDWAFNTSRYKLADFSSDEINRIVSKYTQTLNRISGKTAKAYRAGGWSAQPFNEIGNALLENNITIDSTVFPGGYYYSSNQYYDFREIESFKGSYKFSNNLTKEDPKGSFKEIPISSHNVSPLFFWKFAFHKLLKQKKHQAFGDGLAISKTKKNILKLLFSPSKSVVSIDGYKASYLKESYGLHKKNKAENFVIIGHPKAFTKFSLTQFEKLLKFLKPEDKIITFN</sequence>
<evidence type="ECO:0000313" key="2">
    <source>
        <dbReference type="EMBL" id="GAA0750957.1"/>
    </source>
</evidence>
<evidence type="ECO:0008006" key="4">
    <source>
        <dbReference type="Google" id="ProtNLM"/>
    </source>
</evidence>
<dbReference type="SUPFAM" id="SSF88713">
    <property type="entry name" value="Glycoside hydrolase/deacetylase"/>
    <property type="match status" value="1"/>
</dbReference>
<proteinExistence type="predicted"/>
<reference evidence="2 3" key="1">
    <citation type="journal article" date="2019" name="Int. J. Syst. Evol. Microbiol.">
        <title>The Global Catalogue of Microorganisms (GCM) 10K type strain sequencing project: providing services to taxonomists for standard genome sequencing and annotation.</title>
        <authorList>
            <consortium name="The Broad Institute Genomics Platform"/>
            <consortium name="The Broad Institute Genome Sequencing Center for Infectious Disease"/>
            <person name="Wu L."/>
            <person name="Ma J."/>
        </authorList>
    </citation>
    <scope>NUCLEOTIDE SEQUENCE [LARGE SCALE GENOMIC DNA]</scope>
    <source>
        <strain evidence="2 3">JCM 16231</strain>
    </source>
</reference>
<comment type="caution">
    <text evidence="2">The sequence shown here is derived from an EMBL/GenBank/DDBJ whole genome shotgun (WGS) entry which is preliminary data.</text>
</comment>
<protein>
    <recommendedName>
        <fullName evidence="4">NodB homology domain-containing protein</fullName>
    </recommendedName>
</protein>
<feature type="coiled-coil region" evidence="1">
    <location>
        <begin position="67"/>
        <end position="97"/>
    </location>
</feature>
<name>A0ABN1K075_9FLAO</name>
<evidence type="ECO:0000256" key="1">
    <source>
        <dbReference type="SAM" id="Coils"/>
    </source>
</evidence>
<keyword evidence="1" id="KW-0175">Coiled coil</keyword>
<dbReference type="EMBL" id="BAAAGG010000001">
    <property type="protein sequence ID" value="GAA0750957.1"/>
    <property type="molecule type" value="Genomic_DNA"/>
</dbReference>
<accession>A0ABN1K075</accession>
<dbReference type="Proteomes" id="UP001500185">
    <property type="component" value="Unassembled WGS sequence"/>
</dbReference>
<keyword evidence="3" id="KW-1185">Reference proteome</keyword>
<dbReference type="Gene3D" id="3.20.20.370">
    <property type="entry name" value="Glycoside hydrolase/deacetylase"/>
    <property type="match status" value="1"/>
</dbReference>